<dbReference type="AlphaFoldDB" id="B0MTT3"/>
<accession>B0MTT3</accession>
<keyword evidence="1" id="KW-1133">Transmembrane helix</keyword>
<evidence type="ECO:0000313" key="3">
    <source>
        <dbReference type="Proteomes" id="UP000005819"/>
    </source>
</evidence>
<gene>
    <name evidence="2" type="ORF">ALIPUT_00144</name>
</gene>
<proteinExistence type="predicted"/>
<dbReference type="HOGENOM" id="CLU_1902248_0_0_10"/>
<reference evidence="2" key="1">
    <citation type="submission" date="2007-10" db="EMBL/GenBank/DDBJ databases">
        <authorList>
            <person name="Fulton L."/>
            <person name="Clifton S."/>
            <person name="Fulton B."/>
            <person name="Xu J."/>
            <person name="Minx P."/>
            <person name="Pepin K.H."/>
            <person name="Johnson M."/>
            <person name="Thiruvilangam P."/>
            <person name="Bhonagiri V."/>
            <person name="Nash W.E."/>
            <person name="Mardis E.R."/>
            <person name="Wilson R.K."/>
        </authorList>
    </citation>
    <scope>NUCLEOTIDE SEQUENCE [LARGE SCALE GENOMIC DNA]</scope>
    <source>
        <strain evidence="2">DSM 17216</strain>
    </source>
</reference>
<comment type="caution">
    <text evidence="2">The sequence shown here is derived from an EMBL/GenBank/DDBJ whole genome shotgun (WGS) entry which is preliminary data.</text>
</comment>
<sequence>MNIRGYICTCLALFFIFDFIRLLKYQILQFHAFLFCKWVESAPVSKKFDCMIEDRWKCQNCGNSVPDGLTVCPKCGLVKGGFDELPKHTADGLEIARVEQKVKVEIPFILYLGTVCSIILLAIVVYIYVAIKL</sequence>
<keyword evidence="1" id="KW-0472">Membrane</keyword>
<evidence type="ECO:0000256" key="1">
    <source>
        <dbReference type="SAM" id="Phobius"/>
    </source>
</evidence>
<keyword evidence="3" id="KW-1185">Reference proteome</keyword>
<name>B0MTT3_9BACT</name>
<evidence type="ECO:0008006" key="4">
    <source>
        <dbReference type="Google" id="ProtNLM"/>
    </source>
</evidence>
<organism evidence="2 3">
    <name type="scientific">Alistipes putredinis DSM 17216</name>
    <dbReference type="NCBI Taxonomy" id="445970"/>
    <lineage>
        <taxon>Bacteria</taxon>
        <taxon>Pseudomonadati</taxon>
        <taxon>Bacteroidota</taxon>
        <taxon>Bacteroidia</taxon>
        <taxon>Bacteroidales</taxon>
        <taxon>Rikenellaceae</taxon>
        <taxon>Alistipes</taxon>
    </lineage>
</organism>
<reference evidence="2" key="2">
    <citation type="submission" date="2013-09" db="EMBL/GenBank/DDBJ databases">
        <title>Draft genome sequence of Alistipes putredinis (DSM 17216).</title>
        <authorList>
            <person name="Sudarsanam P."/>
            <person name="Ley R."/>
            <person name="Guruge J."/>
            <person name="Turnbaugh P.J."/>
            <person name="Mahowald M."/>
            <person name="Liep D."/>
            <person name="Gordon J."/>
        </authorList>
    </citation>
    <scope>NUCLEOTIDE SEQUENCE</scope>
    <source>
        <strain evidence="2">DSM 17216</strain>
    </source>
</reference>
<dbReference type="Proteomes" id="UP000005819">
    <property type="component" value="Unassembled WGS sequence"/>
</dbReference>
<keyword evidence="1" id="KW-0812">Transmembrane</keyword>
<feature type="transmembrane region" description="Helical" evidence="1">
    <location>
        <begin position="108"/>
        <end position="131"/>
    </location>
</feature>
<evidence type="ECO:0000313" key="2">
    <source>
        <dbReference type="EMBL" id="EDS04273.1"/>
    </source>
</evidence>
<protein>
    <recommendedName>
        <fullName evidence="4">RanBP2-type domain-containing protein</fullName>
    </recommendedName>
</protein>
<dbReference type="EMBL" id="ABFK02000016">
    <property type="protein sequence ID" value="EDS04273.1"/>
    <property type="molecule type" value="Genomic_DNA"/>
</dbReference>